<keyword evidence="4" id="KW-0560">Oxidoreductase</keyword>
<dbReference type="PANTHER" id="PTHR42801:SF21">
    <property type="entry name" value="BCPB PROTEIN"/>
    <property type="match status" value="1"/>
</dbReference>
<dbReference type="Pfam" id="PF08534">
    <property type="entry name" value="Redoxin"/>
    <property type="match status" value="1"/>
</dbReference>
<keyword evidence="2" id="KW-0575">Peroxidase</keyword>
<evidence type="ECO:0000313" key="8">
    <source>
        <dbReference type="EMBL" id="KIM94183.1"/>
    </source>
</evidence>
<dbReference type="OrthoDB" id="338622at2759"/>
<dbReference type="InterPro" id="IPR013766">
    <property type="entry name" value="Thioredoxin_domain"/>
</dbReference>
<gene>
    <name evidence="8" type="ORF">OIDMADRAFT_184556</name>
</gene>
<dbReference type="GO" id="GO:0034599">
    <property type="term" value="P:cellular response to oxidative stress"/>
    <property type="evidence" value="ECO:0007669"/>
    <property type="project" value="TreeGrafter"/>
</dbReference>
<evidence type="ECO:0000313" key="9">
    <source>
        <dbReference type="Proteomes" id="UP000054321"/>
    </source>
</evidence>
<protein>
    <recommendedName>
        <fullName evidence="7">Thioredoxin domain-containing protein</fullName>
    </recommendedName>
</protein>
<dbReference type="STRING" id="913774.A0A0C3C5N1"/>
<evidence type="ECO:0000256" key="3">
    <source>
        <dbReference type="ARBA" id="ARBA00022862"/>
    </source>
</evidence>
<dbReference type="GO" id="GO:0045454">
    <property type="term" value="P:cell redox homeostasis"/>
    <property type="evidence" value="ECO:0007669"/>
    <property type="project" value="TreeGrafter"/>
</dbReference>
<evidence type="ECO:0000256" key="1">
    <source>
        <dbReference type="ARBA" id="ARBA00010505"/>
    </source>
</evidence>
<organism evidence="8 9">
    <name type="scientific">Oidiodendron maius (strain Zn)</name>
    <dbReference type="NCBI Taxonomy" id="913774"/>
    <lineage>
        <taxon>Eukaryota</taxon>
        <taxon>Fungi</taxon>
        <taxon>Dikarya</taxon>
        <taxon>Ascomycota</taxon>
        <taxon>Pezizomycotina</taxon>
        <taxon>Leotiomycetes</taxon>
        <taxon>Leotiomycetes incertae sedis</taxon>
        <taxon>Myxotrichaceae</taxon>
        <taxon>Oidiodendron</taxon>
    </lineage>
</organism>
<comment type="similarity">
    <text evidence="1">Belongs to the peroxiredoxin family. Prx5 subfamily.</text>
</comment>
<dbReference type="Proteomes" id="UP000054321">
    <property type="component" value="Unassembled WGS sequence"/>
</dbReference>
<proteinExistence type="inferred from homology"/>
<dbReference type="InterPro" id="IPR036249">
    <property type="entry name" value="Thioredoxin-like_sf"/>
</dbReference>
<sequence length="186" mass="20661">MSHTTVPANLPVPVDNGECDHVTGSSFPPLDLPTTSGSTVNLVKPHGLTIIFCYPRTAAPGEIVPDEWNAIPGARGCTPQACSVRDLLSELKAHGVENVYGLSTQSTEYQQEVKERLHLPYDLISDDKLIFVRDLNLPTIEWKGDKLVKRITLAVSEGKIIRTWYPVFPTDKNAEEVLKWLKNREA</sequence>
<dbReference type="PANTHER" id="PTHR42801">
    <property type="entry name" value="THIOREDOXIN-DEPENDENT PEROXIDE REDUCTASE"/>
    <property type="match status" value="1"/>
</dbReference>
<dbReference type="SUPFAM" id="SSF52833">
    <property type="entry name" value="Thioredoxin-like"/>
    <property type="match status" value="1"/>
</dbReference>
<keyword evidence="3" id="KW-0049">Antioxidant</keyword>
<evidence type="ECO:0000256" key="5">
    <source>
        <dbReference type="ARBA" id="ARBA00023157"/>
    </source>
</evidence>
<dbReference type="HOGENOM" id="CLU_102256_0_0_1"/>
<dbReference type="GO" id="GO:0008379">
    <property type="term" value="F:thioredoxin peroxidase activity"/>
    <property type="evidence" value="ECO:0007669"/>
    <property type="project" value="TreeGrafter"/>
</dbReference>
<keyword evidence="6" id="KW-0676">Redox-active center</keyword>
<dbReference type="Gene3D" id="3.40.30.10">
    <property type="entry name" value="Glutaredoxin"/>
    <property type="match status" value="1"/>
</dbReference>
<name>A0A0C3C5N1_OIDMZ</name>
<dbReference type="EMBL" id="KN832891">
    <property type="protein sequence ID" value="KIM94183.1"/>
    <property type="molecule type" value="Genomic_DNA"/>
</dbReference>
<dbReference type="InterPro" id="IPR013740">
    <property type="entry name" value="Redoxin"/>
</dbReference>
<dbReference type="CDD" id="cd03017">
    <property type="entry name" value="PRX_BCP"/>
    <property type="match status" value="1"/>
</dbReference>
<keyword evidence="5" id="KW-1015">Disulfide bond</keyword>
<accession>A0A0C3C5N1</accession>
<feature type="domain" description="Thioredoxin" evidence="7">
    <location>
        <begin position="21"/>
        <end position="186"/>
    </location>
</feature>
<evidence type="ECO:0000256" key="4">
    <source>
        <dbReference type="ARBA" id="ARBA00023002"/>
    </source>
</evidence>
<reference evidence="8 9" key="1">
    <citation type="submission" date="2014-04" db="EMBL/GenBank/DDBJ databases">
        <authorList>
            <consortium name="DOE Joint Genome Institute"/>
            <person name="Kuo A."/>
            <person name="Martino E."/>
            <person name="Perotto S."/>
            <person name="Kohler A."/>
            <person name="Nagy L.G."/>
            <person name="Floudas D."/>
            <person name="Copeland A."/>
            <person name="Barry K.W."/>
            <person name="Cichocki N."/>
            <person name="Veneault-Fourrey C."/>
            <person name="LaButti K."/>
            <person name="Lindquist E.A."/>
            <person name="Lipzen A."/>
            <person name="Lundell T."/>
            <person name="Morin E."/>
            <person name="Murat C."/>
            <person name="Sun H."/>
            <person name="Tunlid A."/>
            <person name="Henrissat B."/>
            <person name="Grigoriev I.V."/>
            <person name="Hibbett D.S."/>
            <person name="Martin F."/>
            <person name="Nordberg H.P."/>
            <person name="Cantor M.N."/>
            <person name="Hua S.X."/>
        </authorList>
    </citation>
    <scope>NUCLEOTIDE SEQUENCE [LARGE SCALE GENOMIC DNA]</scope>
    <source>
        <strain evidence="8 9">Zn</strain>
    </source>
</reference>
<evidence type="ECO:0000256" key="2">
    <source>
        <dbReference type="ARBA" id="ARBA00022559"/>
    </source>
</evidence>
<keyword evidence="9" id="KW-1185">Reference proteome</keyword>
<dbReference type="AlphaFoldDB" id="A0A0C3C5N1"/>
<evidence type="ECO:0000259" key="7">
    <source>
        <dbReference type="PROSITE" id="PS51352"/>
    </source>
</evidence>
<evidence type="ECO:0000256" key="6">
    <source>
        <dbReference type="ARBA" id="ARBA00023284"/>
    </source>
</evidence>
<dbReference type="InterPro" id="IPR050924">
    <property type="entry name" value="Peroxiredoxin_BCP/PrxQ"/>
</dbReference>
<dbReference type="InParanoid" id="A0A0C3C5N1"/>
<reference evidence="9" key="2">
    <citation type="submission" date="2015-01" db="EMBL/GenBank/DDBJ databases">
        <title>Evolutionary Origins and Diversification of the Mycorrhizal Mutualists.</title>
        <authorList>
            <consortium name="DOE Joint Genome Institute"/>
            <consortium name="Mycorrhizal Genomics Consortium"/>
            <person name="Kohler A."/>
            <person name="Kuo A."/>
            <person name="Nagy L.G."/>
            <person name="Floudas D."/>
            <person name="Copeland A."/>
            <person name="Barry K.W."/>
            <person name="Cichocki N."/>
            <person name="Veneault-Fourrey C."/>
            <person name="LaButti K."/>
            <person name="Lindquist E.A."/>
            <person name="Lipzen A."/>
            <person name="Lundell T."/>
            <person name="Morin E."/>
            <person name="Murat C."/>
            <person name="Riley R."/>
            <person name="Ohm R."/>
            <person name="Sun H."/>
            <person name="Tunlid A."/>
            <person name="Henrissat B."/>
            <person name="Grigoriev I.V."/>
            <person name="Hibbett D.S."/>
            <person name="Martin F."/>
        </authorList>
    </citation>
    <scope>NUCLEOTIDE SEQUENCE [LARGE SCALE GENOMIC DNA]</scope>
    <source>
        <strain evidence="9">Zn</strain>
    </source>
</reference>
<dbReference type="PROSITE" id="PS51352">
    <property type="entry name" value="THIOREDOXIN_2"/>
    <property type="match status" value="1"/>
</dbReference>
<dbReference type="GO" id="GO:0005737">
    <property type="term" value="C:cytoplasm"/>
    <property type="evidence" value="ECO:0007669"/>
    <property type="project" value="TreeGrafter"/>
</dbReference>